<dbReference type="EMBL" id="NWGY01000020">
    <property type="protein sequence ID" value="MDV3666081.1"/>
    <property type="molecule type" value="Genomic_DNA"/>
</dbReference>
<accession>A0A1T3DM93</accession>
<name>A0A1T3DM93_9FLAO</name>
<dbReference type="SUPFAM" id="SSF53448">
    <property type="entry name" value="Nucleotide-diphospho-sugar transferases"/>
    <property type="match status" value="1"/>
</dbReference>
<dbReference type="Proteomes" id="UP000190848">
    <property type="component" value="Chromosome"/>
</dbReference>
<evidence type="ECO:0000313" key="5">
    <source>
        <dbReference type="Proteomes" id="UP000190848"/>
    </source>
</evidence>
<dbReference type="Proteomes" id="UP001189000">
    <property type="component" value="Unassembled WGS sequence"/>
</dbReference>
<dbReference type="Proteomes" id="UP000254876">
    <property type="component" value="Unassembled WGS sequence"/>
</dbReference>
<proteinExistence type="predicted"/>
<dbReference type="AlphaFoldDB" id="A0A1T3DM93"/>
<evidence type="ECO:0000313" key="2">
    <source>
        <dbReference type="EMBL" id="AQW99971.1"/>
    </source>
</evidence>
<evidence type="ECO:0000313" key="3">
    <source>
        <dbReference type="EMBL" id="MDV3666081.1"/>
    </source>
</evidence>
<protein>
    <submittedName>
        <fullName evidence="4">UDP-N-acetylglucosamine diphosphorylase/glucosamine-1-phosphate N-acetyltransferase</fullName>
    </submittedName>
    <submittedName>
        <fullName evidence="2">dTDP-glucose pyrophosphorylase</fullName>
    </submittedName>
</protein>
<dbReference type="EMBL" id="UFYD01000001">
    <property type="protein sequence ID" value="STC95810.1"/>
    <property type="molecule type" value="Genomic_DNA"/>
</dbReference>
<sequence length="306" mass="34307">MTTTKTNATLLVLAGGLGSRYKGKKQVDPMGPSGECLMEYSIYDAKNAGFDQLVLIINDYFNQETKDHFQAIADKAGIKLDFVIQALDTLLPEKHKNRLENRVKPWGTGHAILTAKDVIKNPFVVINADDYYNRKAFEKAYQLINSGQINEHQYGMVAYPLSATLSDNGSVSRGVCTTENGLLKKVVEHTNISEENGKIIHTDDAGNKTELAPDTQVSMNFWILDTSVFQVLEAEFDQFLTNLSSEKAELFIPFVIDDMIHNEGLKVVVESSQDKWFGVTYPEDKDFVIKSVQEMVDNGYYPASLW</sequence>
<keyword evidence="4" id="KW-0808">Transferase</keyword>
<dbReference type="RefSeq" id="WP_021347790.1">
    <property type="nucleotide sequence ID" value="NZ_AP022313.1"/>
</dbReference>
<dbReference type="InterPro" id="IPR029044">
    <property type="entry name" value="Nucleotide-diphossugar_trans"/>
</dbReference>
<reference evidence="3" key="3">
    <citation type="submission" date="2023-02" db="EMBL/GenBank/DDBJ databases">
        <title>Elizabethkingia anophelis draft genomes.</title>
        <authorList>
            <person name="Nicholson A.C."/>
            <person name="Whitney A.M."/>
            <person name="Humrighouse B.W."/>
            <person name="Villarma A."/>
            <person name="Bell M."/>
            <person name="Mcquiston J."/>
        </authorList>
    </citation>
    <scope>NUCLEOTIDE SEQUENCE</scope>
    <source>
        <strain evidence="3">B4955</strain>
    </source>
</reference>
<feature type="domain" description="Nucleotidyl transferase" evidence="1">
    <location>
        <begin position="11"/>
        <end position="146"/>
    </location>
</feature>
<dbReference type="GO" id="GO:0016740">
    <property type="term" value="F:transferase activity"/>
    <property type="evidence" value="ECO:0007669"/>
    <property type="project" value="UniProtKB-KW"/>
</dbReference>
<evidence type="ECO:0000313" key="6">
    <source>
        <dbReference type="Proteomes" id="UP000254876"/>
    </source>
</evidence>
<evidence type="ECO:0000313" key="4">
    <source>
        <dbReference type="EMBL" id="STC95810.1"/>
    </source>
</evidence>
<accession>A0A1T3DX15</accession>
<organism evidence="4 6">
    <name type="scientific">Elizabethkingia anophelis</name>
    <dbReference type="NCBI Taxonomy" id="1117645"/>
    <lineage>
        <taxon>Bacteria</taxon>
        <taxon>Pseudomonadati</taxon>
        <taxon>Bacteroidota</taxon>
        <taxon>Flavobacteriia</taxon>
        <taxon>Flavobacteriales</taxon>
        <taxon>Weeksellaceae</taxon>
        <taxon>Elizabethkingia</taxon>
    </lineage>
</organism>
<reference evidence="4 6" key="2">
    <citation type="submission" date="2018-06" db="EMBL/GenBank/DDBJ databases">
        <authorList>
            <consortium name="Pathogen Informatics"/>
            <person name="Doyle S."/>
        </authorList>
    </citation>
    <scope>NUCLEOTIDE SEQUENCE [LARGE SCALE GENOMIC DNA]</scope>
    <source>
        <strain evidence="4 6">NCTC10588</strain>
    </source>
</reference>
<evidence type="ECO:0000259" key="1">
    <source>
        <dbReference type="Pfam" id="PF00483"/>
    </source>
</evidence>
<gene>
    <name evidence="2" type="ORF">BBD32_00110</name>
    <name evidence="3" type="ORF">CMU51_18685</name>
    <name evidence="4" type="ORF">NCTC10588_00468</name>
</gene>
<reference evidence="2 5" key="1">
    <citation type="submission" date="2016-07" db="EMBL/GenBank/DDBJ databases">
        <title>Revisiting the taxonomy of the Elizabethkingia Genus using Whole-Genome Sequencing, Optical Mapping, and MALDI-TOF, along with proposal of three novel Elizabethkingia species: Elizabethkingia bruuniana sp. nov., Elizabethkingia ursingii sp. nov., and Elizabethkingia occulta sp. nov.</title>
        <authorList>
            <person name="Nicholson A.C."/>
        </authorList>
    </citation>
    <scope>NUCLEOTIDE SEQUENCE [LARGE SCALE GENOMIC DNA]</scope>
    <source>
        <strain evidence="2 5">F3201</strain>
    </source>
</reference>
<dbReference type="EMBL" id="CP016374">
    <property type="protein sequence ID" value="AQW99971.1"/>
    <property type="molecule type" value="Genomic_DNA"/>
</dbReference>
<dbReference type="InterPro" id="IPR005835">
    <property type="entry name" value="NTP_transferase_dom"/>
</dbReference>
<dbReference type="Gene3D" id="3.90.550.10">
    <property type="entry name" value="Spore Coat Polysaccharide Biosynthesis Protein SpsA, Chain A"/>
    <property type="match status" value="1"/>
</dbReference>
<dbReference type="Pfam" id="PF00483">
    <property type="entry name" value="NTP_transferase"/>
    <property type="match status" value="1"/>
</dbReference>